<proteinExistence type="predicted"/>
<gene>
    <name evidence="1" type="ORF">H735_06730</name>
</gene>
<evidence type="ECO:0000313" key="1">
    <source>
        <dbReference type="EMBL" id="KIF54078.1"/>
    </source>
</evidence>
<protein>
    <submittedName>
        <fullName evidence="1">Nuclease</fullName>
    </submittedName>
</protein>
<dbReference type="PATRIC" id="fig|1229493.5.peg.411"/>
<dbReference type="AlphaFoldDB" id="A0A0C1VVU8"/>
<dbReference type="EMBL" id="JPRD01000011">
    <property type="protein sequence ID" value="KIF54078.1"/>
    <property type="molecule type" value="Genomic_DNA"/>
</dbReference>
<accession>A0A0C1VVU8</accession>
<dbReference type="Proteomes" id="UP000031586">
    <property type="component" value="Unassembled WGS sequence"/>
</dbReference>
<reference evidence="1 2" key="1">
    <citation type="submission" date="2014-07" db="EMBL/GenBank/DDBJ databases">
        <title>Unique and conserved regions in Vibrio harveyi and related species in comparison with the shrimp pathogen Vibrio harveyi CAIM 1792.</title>
        <authorList>
            <person name="Espinoza-Valles I."/>
            <person name="Vora G."/>
            <person name="Leekitcharoenphon P."/>
            <person name="Ussery D."/>
            <person name="Hoj L."/>
            <person name="Gomez-Gil B."/>
        </authorList>
    </citation>
    <scope>NUCLEOTIDE SEQUENCE [LARGE SCALE GENOMIC DNA]</scope>
    <source>
        <strain evidence="2">CAIM 1854 / LMG 25443</strain>
    </source>
</reference>
<comment type="caution">
    <text evidence="1">The sequence shown here is derived from an EMBL/GenBank/DDBJ whole genome shotgun (WGS) entry which is preliminary data.</text>
</comment>
<name>A0A0C1VVU8_9VIBR</name>
<organism evidence="1 2">
    <name type="scientific">Vibrio owensii CAIM 1854 = LMG 25443</name>
    <dbReference type="NCBI Taxonomy" id="1229493"/>
    <lineage>
        <taxon>Bacteria</taxon>
        <taxon>Pseudomonadati</taxon>
        <taxon>Pseudomonadota</taxon>
        <taxon>Gammaproteobacteria</taxon>
        <taxon>Vibrionales</taxon>
        <taxon>Vibrionaceae</taxon>
        <taxon>Vibrio</taxon>
    </lineage>
</organism>
<sequence length="372" mass="40424">MEAKFKLAPVNKAALSTPEELAQKLSSLVGQTFNLTRASRTDGSNLRKLIAATLSPSTPTTASKSDYVVVPTKGKGVPKALLEYIDTYIVTSGKVNYNLQVWNRNPASDSVQVEYANGETLSANEVRFITVKVNPETHVIESVLVLTPDYIVENFGKFGKPTIKSQMIISNRARQNVLSMPNSTLFYPSDGSVGNQANITNLPSLSIKDAPSASSLLPIETILDVVVSDVVGKVTISPTLSTKERGQELERLIATKLGYNITQADLMDGGYPDIRNQALEIKVQDSPTVDLGQYTPEYEEDVPSCPGFKTGDIRYLIALTDSTTGLVEGVVLCEGKKLGSHFTYIASQSYKCQRSIPMAFFENHTGKSAFNP</sequence>
<dbReference type="RefSeq" id="WP_020194945.1">
    <property type="nucleotide sequence ID" value="NZ_BAOH01000009.1"/>
</dbReference>
<evidence type="ECO:0000313" key="2">
    <source>
        <dbReference type="Proteomes" id="UP000031586"/>
    </source>
</evidence>